<proteinExistence type="predicted"/>
<dbReference type="Proteomes" id="UP000283672">
    <property type="component" value="Unassembled WGS sequence"/>
</dbReference>
<reference evidence="1 2" key="1">
    <citation type="submission" date="2018-08" db="EMBL/GenBank/DDBJ databases">
        <title>A genome reference for cultivated species of the human gut microbiota.</title>
        <authorList>
            <person name="Zou Y."/>
            <person name="Xue W."/>
            <person name="Luo G."/>
        </authorList>
    </citation>
    <scope>NUCLEOTIDE SEQUENCE [LARGE SCALE GENOMIC DNA]</scope>
    <source>
        <strain evidence="1 2">AF38-11</strain>
    </source>
</reference>
<name>A0AA92V8V2_9BACT</name>
<protein>
    <submittedName>
        <fullName evidence="1">Uncharacterized protein</fullName>
    </submittedName>
</protein>
<sequence>MLFADFLEKNNTFPLGFAFLGEGGIVIIDETLQPVGISVHVLCAHDERRVLVDRDSLLLHDDFCCKITLNCRQNKIIGR</sequence>
<evidence type="ECO:0000313" key="2">
    <source>
        <dbReference type="Proteomes" id="UP000283672"/>
    </source>
</evidence>
<evidence type="ECO:0000313" key="1">
    <source>
        <dbReference type="EMBL" id="RHL34909.1"/>
    </source>
</evidence>
<gene>
    <name evidence="1" type="ORF">DW026_12265</name>
</gene>
<organism evidence="1 2">
    <name type="scientific">Segatella copri</name>
    <dbReference type="NCBI Taxonomy" id="165179"/>
    <lineage>
        <taxon>Bacteria</taxon>
        <taxon>Pseudomonadati</taxon>
        <taxon>Bacteroidota</taxon>
        <taxon>Bacteroidia</taxon>
        <taxon>Bacteroidales</taxon>
        <taxon>Prevotellaceae</taxon>
        <taxon>Segatella</taxon>
    </lineage>
</organism>
<dbReference type="EMBL" id="QROP01000039">
    <property type="protein sequence ID" value="RHL34909.1"/>
    <property type="molecule type" value="Genomic_DNA"/>
</dbReference>
<accession>A0AA92V8V2</accession>
<comment type="caution">
    <text evidence="1">The sequence shown here is derived from an EMBL/GenBank/DDBJ whole genome shotgun (WGS) entry which is preliminary data.</text>
</comment>
<dbReference type="AlphaFoldDB" id="A0AA92V8V2"/>